<reference evidence="10 11" key="1">
    <citation type="submission" date="2017-02" db="EMBL/GenBank/DDBJ databases">
        <authorList>
            <person name="Peterson S.W."/>
        </authorList>
    </citation>
    <scope>NUCLEOTIDE SEQUENCE [LARGE SCALE GENOMIC DNA]</scope>
    <source>
        <strain evidence="10 11">M1</strain>
    </source>
</reference>
<evidence type="ECO:0000313" key="11">
    <source>
        <dbReference type="Proteomes" id="UP000190285"/>
    </source>
</evidence>
<evidence type="ECO:0000313" key="10">
    <source>
        <dbReference type="EMBL" id="SKC35714.1"/>
    </source>
</evidence>
<gene>
    <name evidence="10" type="ORF">SAMN02194393_00071</name>
</gene>
<dbReference type="GO" id="GO:0009401">
    <property type="term" value="P:phosphoenolpyruvate-dependent sugar phosphotransferase system"/>
    <property type="evidence" value="ECO:0007669"/>
    <property type="project" value="UniProtKB-KW"/>
</dbReference>
<feature type="transmembrane region" description="Helical" evidence="9">
    <location>
        <begin position="185"/>
        <end position="205"/>
    </location>
</feature>
<sequence length="255" mass="27441">MSFFQAFLIALIGYSASIYSPWLLGLMGGWYTIGRPLIAGTIIGAILGDIKTGILIGAAIQALYVGLVTPGLSMPGDVNFAAYIGIPLAIVSGATPEYAVSLSVPLSFLGVALVYLVVTVNVLFVHKQEKWIEEGKLSLANKIPIIGNTTQFIVRFFPIFLANYFGASYVTKLVSIIPEPVGNVFLVLGGILPAVGFGLLLKFILKENIEIIYFLFGFVLIAVLKTSIIPATIIAVLFAYIDVKYNKNSDRKEAA</sequence>
<dbReference type="PANTHER" id="PTHR32502">
    <property type="entry name" value="N-ACETYLGALACTOSAMINE PERMEASE II COMPONENT-RELATED"/>
    <property type="match status" value="1"/>
</dbReference>
<feature type="transmembrane region" description="Helical" evidence="9">
    <location>
        <begin position="37"/>
        <end position="68"/>
    </location>
</feature>
<dbReference type="Proteomes" id="UP000190285">
    <property type="component" value="Unassembled WGS sequence"/>
</dbReference>
<keyword evidence="2" id="KW-0813">Transport</keyword>
<accession>A0A1T5I947</accession>
<evidence type="ECO:0000256" key="3">
    <source>
        <dbReference type="ARBA" id="ARBA00022475"/>
    </source>
</evidence>
<keyword evidence="6 9" id="KW-0812">Transmembrane</keyword>
<keyword evidence="3" id="KW-1003">Cell membrane</keyword>
<evidence type="ECO:0000256" key="4">
    <source>
        <dbReference type="ARBA" id="ARBA00022597"/>
    </source>
</evidence>
<feature type="transmembrane region" description="Helical" evidence="9">
    <location>
        <begin position="212"/>
        <end position="241"/>
    </location>
</feature>
<dbReference type="EMBL" id="FUZT01000001">
    <property type="protein sequence ID" value="SKC35714.1"/>
    <property type="molecule type" value="Genomic_DNA"/>
</dbReference>
<evidence type="ECO:0000256" key="6">
    <source>
        <dbReference type="ARBA" id="ARBA00022692"/>
    </source>
</evidence>
<dbReference type="RefSeq" id="WP_079488496.1">
    <property type="nucleotide sequence ID" value="NZ_FUZT01000001.1"/>
</dbReference>
<dbReference type="PANTHER" id="PTHR32502:SF8">
    <property type="entry name" value="N-ACETYLGALACTOSAMINE PERMEASE IIC COMPONENT 1"/>
    <property type="match status" value="1"/>
</dbReference>
<keyword evidence="5" id="KW-0598">Phosphotransferase system</keyword>
<dbReference type="AlphaFoldDB" id="A0A1T5I947"/>
<keyword evidence="4" id="KW-0762">Sugar transport</keyword>
<dbReference type="Pfam" id="PF03609">
    <property type="entry name" value="EII-Sor"/>
    <property type="match status" value="1"/>
</dbReference>
<comment type="subcellular location">
    <subcellularLocation>
        <location evidence="1">Cell membrane</location>
        <topology evidence="1">Multi-pass membrane protein</topology>
    </subcellularLocation>
</comment>
<dbReference type="InterPro" id="IPR050303">
    <property type="entry name" value="GatZ_KbaZ_carbometab"/>
</dbReference>
<name>A0A1T5I947_9FIRM</name>
<feature type="transmembrane region" description="Helical" evidence="9">
    <location>
        <begin position="106"/>
        <end position="124"/>
    </location>
</feature>
<keyword evidence="11" id="KW-1185">Reference proteome</keyword>
<keyword evidence="7 9" id="KW-1133">Transmembrane helix</keyword>
<evidence type="ECO:0000256" key="5">
    <source>
        <dbReference type="ARBA" id="ARBA00022683"/>
    </source>
</evidence>
<feature type="transmembrane region" description="Helical" evidence="9">
    <location>
        <begin position="145"/>
        <end position="165"/>
    </location>
</feature>
<dbReference type="InterPro" id="IPR004700">
    <property type="entry name" value="PTS_IIC_man"/>
</dbReference>
<dbReference type="GO" id="GO:0005886">
    <property type="term" value="C:plasma membrane"/>
    <property type="evidence" value="ECO:0007669"/>
    <property type="project" value="UniProtKB-SubCell"/>
</dbReference>
<keyword evidence="8 9" id="KW-0472">Membrane</keyword>
<proteinExistence type="predicted"/>
<evidence type="ECO:0000256" key="9">
    <source>
        <dbReference type="SAM" id="Phobius"/>
    </source>
</evidence>
<evidence type="ECO:0000256" key="7">
    <source>
        <dbReference type="ARBA" id="ARBA00022989"/>
    </source>
</evidence>
<evidence type="ECO:0000256" key="2">
    <source>
        <dbReference type="ARBA" id="ARBA00022448"/>
    </source>
</evidence>
<evidence type="ECO:0000256" key="8">
    <source>
        <dbReference type="ARBA" id="ARBA00023136"/>
    </source>
</evidence>
<evidence type="ECO:0000256" key="1">
    <source>
        <dbReference type="ARBA" id="ARBA00004651"/>
    </source>
</evidence>
<organism evidence="10 11">
    <name type="scientific">Maledivibacter halophilus</name>
    <dbReference type="NCBI Taxonomy" id="36842"/>
    <lineage>
        <taxon>Bacteria</taxon>
        <taxon>Bacillati</taxon>
        <taxon>Bacillota</taxon>
        <taxon>Clostridia</taxon>
        <taxon>Peptostreptococcales</taxon>
        <taxon>Caminicellaceae</taxon>
        <taxon>Maledivibacter</taxon>
    </lineage>
</organism>
<protein>
    <submittedName>
        <fullName evidence="10">PTS system, mannose-specific IIC component</fullName>
    </submittedName>
</protein>
<dbReference type="OrthoDB" id="9815089at2"/>
<dbReference type="STRING" id="36842.SAMN02194393_00071"/>
<dbReference type="PROSITE" id="PS51106">
    <property type="entry name" value="PTS_EIIC_TYPE_4"/>
    <property type="match status" value="1"/>
</dbReference>
<feature type="transmembrane region" description="Helical" evidence="9">
    <location>
        <begin position="7"/>
        <end position="31"/>
    </location>
</feature>